<comment type="function">
    <text evidence="3 6">Allows the formation of correctly charged Asn-tRNA(Asn) or Gln-tRNA(Gln) through the transamidation of misacylated Asp-tRNA(Asn) or Glu-tRNA(Gln) in organisms which lack either or both of asparaginyl-tRNA or glutaminyl-tRNA synthetases. The reaction takes place in the presence of glutamine and ATP through an activated phospho-Asp-tRNA(Asn) or phospho-Glu-tRNA(Gln).</text>
</comment>
<reference evidence="7 8" key="1">
    <citation type="submission" date="2014-08" db="EMBL/GenBank/DDBJ databases">
        <title>Genome sequence of Tetragenococcus muriaticus.</title>
        <authorList>
            <person name="Chuea-nongthon C."/>
            <person name="Rodtong S."/>
            <person name="Yongsawatdigul J."/>
            <person name="Steele J.L."/>
            <person name="Liu X.-y."/>
            <person name="Speers J."/>
            <person name="Glasner J.D."/>
            <person name="Neeno-Eckwall E.C."/>
        </authorList>
    </citation>
    <scope>NUCLEOTIDE SEQUENCE [LARGE SCALE GENOMIC DNA]</scope>
    <source>
        <strain evidence="7 8">PMC-11-5</strain>
    </source>
</reference>
<accession>A0A091C3A7</accession>
<dbReference type="Proteomes" id="UP000029380">
    <property type="component" value="Unassembled WGS sequence"/>
</dbReference>
<keyword evidence="6" id="KW-0648">Protein biosynthesis</keyword>
<dbReference type="InterPro" id="IPR036113">
    <property type="entry name" value="Asp/Glu-ADT_sf_sub_c"/>
</dbReference>
<keyword evidence="6 7" id="KW-0436">Ligase</keyword>
<dbReference type="PATRIC" id="fig|1302649.3.peg.1433"/>
<sequence length="101" mass="11242">MAIHEEQAQHVAELAKLSFSEDELQQFTDQLGEIIDMVETLEEVDTTDVALTSNVNDEINVIRQDQPTNGTDRQELMKNAPESENGFIKVPSIIENKEGGA</sequence>
<comment type="catalytic activity">
    <reaction evidence="5 6">
        <text>L-glutamyl-tRNA(Gln) + L-glutamine + ATP + H2O = L-glutaminyl-tRNA(Gln) + L-glutamate + ADP + phosphate + H(+)</text>
        <dbReference type="Rhea" id="RHEA:17521"/>
        <dbReference type="Rhea" id="RHEA-COMP:9681"/>
        <dbReference type="Rhea" id="RHEA-COMP:9684"/>
        <dbReference type="ChEBI" id="CHEBI:15377"/>
        <dbReference type="ChEBI" id="CHEBI:15378"/>
        <dbReference type="ChEBI" id="CHEBI:29985"/>
        <dbReference type="ChEBI" id="CHEBI:30616"/>
        <dbReference type="ChEBI" id="CHEBI:43474"/>
        <dbReference type="ChEBI" id="CHEBI:58359"/>
        <dbReference type="ChEBI" id="CHEBI:78520"/>
        <dbReference type="ChEBI" id="CHEBI:78521"/>
        <dbReference type="ChEBI" id="CHEBI:456216"/>
    </reaction>
</comment>
<comment type="caution">
    <text evidence="7">The sequence shown here is derived from an EMBL/GenBank/DDBJ whole genome shotgun (WGS) entry which is preliminary data.</text>
</comment>
<dbReference type="SUPFAM" id="SSF141000">
    <property type="entry name" value="Glu-tRNAGln amidotransferase C subunit"/>
    <property type="match status" value="1"/>
</dbReference>
<dbReference type="GO" id="GO:0006412">
    <property type="term" value="P:translation"/>
    <property type="evidence" value="ECO:0007669"/>
    <property type="project" value="UniProtKB-UniRule"/>
</dbReference>
<dbReference type="RefSeq" id="WP_028789428.1">
    <property type="nucleotide sequence ID" value="NZ_JPVU01000154.1"/>
</dbReference>
<evidence type="ECO:0000256" key="5">
    <source>
        <dbReference type="ARBA" id="ARBA00047913"/>
    </source>
</evidence>
<keyword evidence="7" id="KW-0808">Transferase</keyword>
<protein>
    <recommendedName>
        <fullName evidence="6">Aspartyl/glutamyl-tRNA(Asn/Gln) amidotransferase subunit C</fullName>
        <shortName evidence="6">Asp/Glu-ADT subunit C</shortName>
        <ecNumber evidence="6">6.3.5.-</ecNumber>
    </recommendedName>
</protein>
<evidence type="ECO:0000256" key="2">
    <source>
        <dbReference type="ARBA" id="ARBA00011123"/>
    </source>
</evidence>
<evidence type="ECO:0000256" key="6">
    <source>
        <dbReference type="HAMAP-Rule" id="MF_00122"/>
    </source>
</evidence>
<gene>
    <name evidence="6" type="primary">gatC</name>
    <name evidence="7" type="ORF">TMUPMC115_1429</name>
</gene>
<evidence type="ECO:0000256" key="4">
    <source>
        <dbReference type="ARBA" id="ARBA00047380"/>
    </source>
</evidence>
<dbReference type="GO" id="GO:0006450">
    <property type="term" value="P:regulation of translational fidelity"/>
    <property type="evidence" value="ECO:0007669"/>
    <property type="project" value="InterPro"/>
</dbReference>
<dbReference type="GO" id="GO:0016740">
    <property type="term" value="F:transferase activity"/>
    <property type="evidence" value="ECO:0007669"/>
    <property type="project" value="UniProtKB-KW"/>
</dbReference>
<dbReference type="PANTHER" id="PTHR15004">
    <property type="entry name" value="GLUTAMYL-TRNA(GLN) AMIDOTRANSFERASE SUBUNIT C, MITOCHONDRIAL"/>
    <property type="match status" value="1"/>
</dbReference>
<dbReference type="NCBIfam" id="TIGR00135">
    <property type="entry name" value="gatC"/>
    <property type="match status" value="1"/>
</dbReference>
<name>A0A091C3A7_9ENTE</name>
<comment type="catalytic activity">
    <reaction evidence="4 6">
        <text>L-aspartyl-tRNA(Asn) + L-glutamine + ATP + H2O = L-asparaginyl-tRNA(Asn) + L-glutamate + ADP + phosphate + 2 H(+)</text>
        <dbReference type="Rhea" id="RHEA:14513"/>
        <dbReference type="Rhea" id="RHEA-COMP:9674"/>
        <dbReference type="Rhea" id="RHEA-COMP:9677"/>
        <dbReference type="ChEBI" id="CHEBI:15377"/>
        <dbReference type="ChEBI" id="CHEBI:15378"/>
        <dbReference type="ChEBI" id="CHEBI:29985"/>
        <dbReference type="ChEBI" id="CHEBI:30616"/>
        <dbReference type="ChEBI" id="CHEBI:43474"/>
        <dbReference type="ChEBI" id="CHEBI:58359"/>
        <dbReference type="ChEBI" id="CHEBI:78515"/>
        <dbReference type="ChEBI" id="CHEBI:78516"/>
        <dbReference type="ChEBI" id="CHEBI:456216"/>
    </reaction>
</comment>
<comment type="similarity">
    <text evidence="1 6">Belongs to the GatC family.</text>
</comment>
<dbReference type="GO" id="GO:0050567">
    <property type="term" value="F:glutaminyl-tRNA synthase (glutamine-hydrolyzing) activity"/>
    <property type="evidence" value="ECO:0007669"/>
    <property type="project" value="UniProtKB-UniRule"/>
</dbReference>
<dbReference type="GO" id="GO:0005524">
    <property type="term" value="F:ATP binding"/>
    <property type="evidence" value="ECO:0007669"/>
    <property type="project" value="UniProtKB-KW"/>
</dbReference>
<evidence type="ECO:0000256" key="3">
    <source>
        <dbReference type="ARBA" id="ARBA00024799"/>
    </source>
</evidence>
<comment type="subunit">
    <text evidence="2 6">Heterotrimer of A, B and C subunits.</text>
</comment>
<dbReference type="GO" id="GO:0070681">
    <property type="term" value="P:glutaminyl-tRNAGln biosynthesis via transamidation"/>
    <property type="evidence" value="ECO:0007669"/>
    <property type="project" value="TreeGrafter"/>
</dbReference>
<dbReference type="GO" id="GO:0050566">
    <property type="term" value="F:asparaginyl-tRNA synthase (glutamine-hydrolyzing) activity"/>
    <property type="evidence" value="ECO:0007669"/>
    <property type="project" value="RHEA"/>
</dbReference>
<dbReference type="Pfam" id="PF02686">
    <property type="entry name" value="GatC"/>
    <property type="match status" value="1"/>
</dbReference>
<dbReference type="OrthoDB" id="9813938at2"/>
<dbReference type="EMBL" id="JPVU01000154">
    <property type="protein sequence ID" value="KFN91374.1"/>
    <property type="molecule type" value="Genomic_DNA"/>
</dbReference>
<keyword evidence="6" id="KW-0067">ATP-binding</keyword>
<evidence type="ECO:0000313" key="7">
    <source>
        <dbReference type="EMBL" id="KFN91374.1"/>
    </source>
</evidence>
<organism evidence="7 8">
    <name type="scientific">Tetragenococcus muriaticus PMC-11-5</name>
    <dbReference type="NCBI Taxonomy" id="1302649"/>
    <lineage>
        <taxon>Bacteria</taxon>
        <taxon>Bacillati</taxon>
        <taxon>Bacillota</taxon>
        <taxon>Bacilli</taxon>
        <taxon>Lactobacillales</taxon>
        <taxon>Enterococcaceae</taxon>
        <taxon>Tetragenococcus</taxon>
    </lineage>
</organism>
<evidence type="ECO:0000256" key="1">
    <source>
        <dbReference type="ARBA" id="ARBA00010757"/>
    </source>
</evidence>
<dbReference type="AlphaFoldDB" id="A0A091C3A7"/>
<dbReference type="Gene3D" id="1.10.20.60">
    <property type="entry name" value="Glu-tRNAGln amidotransferase C subunit, N-terminal domain"/>
    <property type="match status" value="1"/>
</dbReference>
<dbReference type="InterPro" id="IPR003837">
    <property type="entry name" value="GatC"/>
</dbReference>
<evidence type="ECO:0000313" key="8">
    <source>
        <dbReference type="Proteomes" id="UP000029380"/>
    </source>
</evidence>
<dbReference type="PANTHER" id="PTHR15004:SF0">
    <property type="entry name" value="GLUTAMYL-TRNA(GLN) AMIDOTRANSFERASE SUBUNIT C, MITOCHONDRIAL"/>
    <property type="match status" value="1"/>
</dbReference>
<dbReference type="EC" id="6.3.5.-" evidence="6"/>
<proteinExistence type="inferred from homology"/>
<dbReference type="HAMAP" id="MF_00122">
    <property type="entry name" value="GatC"/>
    <property type="match status" value="1"/>
</dbReference>
<keyword evidence="6" id="KW-0547">Nucleotide-binding</keyword>